<proteinExistence type="predicted"/>
<keyword evidence="1" id="KW-0732">Signal</keyword>
<keyword evidence="3" id="KW-1185">Reference proteome</keyword>
<accession>A0A7W6GE10</accession>
<sequence length="161" mass="16207">MARRIRRSRWILTCGAVAGFVTTVSAEPAPTPFPAMPAAPVALAGDFAAGFLTISVAPETPAFGAPSSGSGLDPAVVAAAVRADKERLSRPQTETLTSIAGGPVDRRVQVAFAGFGAADANALAYGANDFVTASMRTAIVPTGGSGPTIFPTRLASVTSGF</sequence>
<reference evidence="2 3" key="1">
    <citation type="submission" date="2020-08" db="EMBL/GenBank/DDBJ databases">
        <title>Genomic Encyclopedia of Type Strains, Phase IV (KMG-IV): sequencing the most valuable type-strain genomes for metagenomic binning, comparative biology and taxonomic classification.</title>
        <authorList>
            <person name="Goeker M."/>
        </authorList>
    </citation>
    <scope>NUCLEOTIDE SEQUENCE [LARGE SCALE GENOMIC DNA]</scope>
    <source>
        <strain evidence="2 3">DSM 25481</strain>
    </source>
</reference>
<dbReference type="AlphaFoldDB" id="A0A7W6GE10"/>
<gene>
    <name evidence="2" type="ORF">GGR24_000050</name>
</gene>
<evidence type="ECO:0000313" key="3">
    <source>
        <dbReference type="Proteomes" id="UP000528964"/>
    </source>
</evidence>
<organism evidence="2 3">
    <name type="scientific">Hansschlegelia beijingensis</name>
    <dbReference type="NCBI Taxonomy" id="1133344"/>
    <lineage>
        <taxon>Bacteria</taxon>
        <taxon>Pseudomonadati</taxon>
        <taxon>Pseudomonadota</taxon>
        <taxon>Alphaproteobacteria</taxon>
        <taxon>Hyphomicrobiales</taxon>
        <taxon>Methylopilaceae</taxon>
        <taxon>Hansschlegelia</taxon>
    </lineage>
</organism>
<dbReference type="Proteomes" id="UP000528964">
    <property type="component" value="Unassembled WGS sequence"/>
</dbReference>
<feature type="chain" id="PRO_5031228820" evidence="1">
    <location>
        <begin position="27"/>
        <end position="161"/>
    </location>
</feature>
<evidence type="ECO:0000256" key="1">
    <source>
        <dbReference type="SAM" id="SignalP"/>
    </source>
</evidence>
<comment type="caution">
    <text evidence="2">The sequence shown here is derived from an EMBL/GenBank/DDBJ whole genome shotgun (WGS) entry which is preliminary data.</text>
</comment>
<evidence type="ECO:0000313" key="2">
    <source>
        <dbReference type="EMBL" id="MBB3971417.1"/>
    </source>
</evidence>
<dbReference type="EMBL" id="JACIDR010000001">
    <property type="protein sequence ID" value="MBB3971417.1"/>
    <property type="molecule type" value="Genomic_DNA"/>
</dbReference>
<protein>
    <submittedName>
        <fullName evidence="2">Uncharacterized protein</fullName>
    </submittedName>
</protein>
<dbReference type="RefSeq" id="WP_183393299.1">
    <property type="nucleotide sequence ID" value="NZ_JACIDR010000001.1"/>
</dbReference>
<feature type="signal peptide" evidence="1">
    <location>
        <begin position="1"/>
        <end position="26"/>
    </location>
</feature>
<name>A0A7W6GE10_9HYPH</name>